<comment type="similarity">
    <text evidence="1">Belongs to the Gfa family.</text>
</comment>
<keyword evidence="4" id="KW-0456">Lyase</keyword>
<evidence type="ECO:0000256" key="3">
    <source>
        <dbReference type="ARBA" id="ARBA00022833"/>
    </source>
</evidence>
<dbReference type="PANTHER" id="PTHR33337:SF40">
    <property type="entry name" value="CENP-V_GFA DOMAIN-CONTAINING PROTEIN-RELATED"/>
    <property type="match status" value="1"/>
</dbReference>
<organism evidence="6 7">
    <name type="scientific">Stappia taiwanensis</name>
    <dbReference type="NCBI Taxonomy" id="992267"/>
    <lineage>
        <taxon>Bacteria</taxon>
        <taxon>Pseudomonadati</taxon>
        <taxon>Pseudomonadota</taxon>
        <taxon>Alphaproteobacteria</taxon>
        <taxon>Hyphomicrobiales</taxon>
        <taxon>Stappiaceae</taxon>
        <taxon>Stappia</taxon>
    </lineage>
</organism>
<dbReference type="InterPro" id="IPR011057">
    <property type="entry name" value="Mss4-like_sf"/>
</dbReference>
<comment type="caution">
    <text evidence="6">The sequence shown here is derived from an EMBL/GenBank/DDBJ whole genome shotgun (WGS) entry which is preliminary data.</text>
</comment>
<dbReference type="GO" id="GO:0016846">
    <property type="term" value="F:carbon-sulfur lyase activity"/>
    <property type="evidence" value="ECO:0007669"/>
    <property type="project" value="InterPro"/>
</dbReference>
<dbReference type="PANTHER" id="PTHR33337">
    <property type="entry name" value="GFA DOMAIN-CONTAINING PROTEIN"/>
    <property type="match status" value="1"/>
</dbReference>
<dbReference type="InterPro" id="IPR006913">
    <property type="entry name" value="CENP-V/GFA"/>
</dbReference>
<sequence>MPHTHHGACQCGTVRFEISGAFDCFFLCHCARCRKDTGSAHAANLFSTTATITWASGQDNITTYKVPNTRHEKSFCRTCGSAVPGLQMDGALLVVPAGSLDSAIDIRPNAHICCADRAGWDSNLQDVPSMDGLPG</sequence>
<dbReference type="Gene3D" id="3.90.1590.10">
    <property type="entry name" value="glutathione-dependent formaldehyde- activating enzyme (gfa)"/>
    <property type="match status" value="1"/>
</dbReference>
<evidence type="ECO:0000256" key="4">
    <source>
        <dbReference type="ARBA" id="ARBA00023239"/>
    </source>
</evidence>
<evidence type="ECO:0000313" key="6">
    <source>
        <dbReference type="EMBL" id="MBA4610505.1"/>
    </source>
</evidence>
<protein>
    <submittedName>
        <fullName evidence="6">GFA family protein</fullName>
    </submittedName>
</protein>
<dbReference type="RefSeq" id="WP_181758704.1">
    <property type="nucleotide sequence ID" value="NZ_JACEON010000002.1"/>
</dbReference>
<dbReference type="EMBL" id="JACEON010000002">
    <property type="protein sequence ID" value="MBA4610505.1"/>
    <property type="molecule type" value="Genomic_DNA"/>
</dbReference>
<dbReference type="PROSITE" id="PS51891">
    <property type="entry name" value="CENP_V_GFA"/>
    <property type="match status" value="1"/>
</dbReference>
<dbReference type="AlphaFoldDB" id="A0A838XIZ1"/>
<evidence type="ECO:0000313" key="7">
    <source>
        <dbReference type="Proteomes" id="UP000559404"/>
    </source>
</evidence>
<dbReference type="Proteomes" id="UP000559404">
    <property type="component" value="Unassembled WGS sequence"/>
</dbReference>
<feature type="domain" description="CENP-V/GFA" evidence="5">
    <location>
        <begin position="5"/>
        <end position="121"/>
    </location>
</feature>
<reference evidence="6 7" key="2">
    <citation type="submission" date="2020-08" db="EMBL/GenBank/DDBJ databases">
        <title>Stappia taiwanensis sp. nov., isolated from a coastal thermal spring.</title>
        <authorList>
            <person name="Kampfer P."/>
        </authorList>
    </citation>
    <scope>NUCLEOTIDE SEQUENCE [LARGE SCALE GENOMIC DNA]</scope>
    <source>
        <strain evidence="6 7">DSM 23284</strain>
    </source>
</reference>
<dbReference type="GO" id="GO:0046872">
    <property type="term" value="F:metal ion binding"/>
    <property type="evidence" value="ECO:0007669"/>
    <property type="project" value="UniProtKB-KW"/>
</dbReference>
<reference evidence="6 7" key="1">
    <citation type="submission" date="2020-07" db="EMBL/GenBank/DDBJ databases">
        <authorList>
            <person name="Li M."/>
        </authorList>
    </citation>
    <scope>NUCLEOTIDE SEQUENCE [LARGE SCALE GENOMIC DNA]</scope>
    <source>
        <strain evidence="6 7">DSM 23284</strain>
    </source>
</reference>
<dbReference type="SUPFAM" id="SSF51316">
    <property type="entry name" value="Mss4-like"/>
    <property type="match status" value="1"/>
</dbReference>
<keyword evidence="7" id="KW-1185">Reference proteome</keyword>
<evidence type="ECO:0000256" key="2">
    <source>
        <dbReference type="ARBA" id="ARBA00022723"/>
    </source>
</evidence>
<dbReference type="Pfam" id="PF04828">
    <property type="entry name" value="GFA"/>
    <property type="match status" value="1"/>
</dbReference>
<gene>
    <name evidence="6" type="ORF">H1W37_02470</name>
</gene>
<proteinExistence type="inferred from homology"/>
<evidence type="ECO:0000256" key="1">
    <source>
        <dbReference type="ARBA" id="ARBA00005495"/>
    </source>
</evidence>
<keyword evidence="2" id="KW-0479">Metal-binding</keyword>
<keyword evidence="3" id="KW-0862">Zinc</keyword>
<accession>A0A838XIZ1</accession>
<evidence type="ECO:0000259" key="5">
    <source>
        <dbReference type="PROSITE" id="PS51891"/>
    </source>
</evidence>
<name>A0A838XIZ1_9HYPH</name>